<protein>
    <recommendedName>
        <fullName evidence="4">Immunoglobulin I-set domain-containing protein</fullName>
    </recommendedName>
</protein>
<evidence type="ECO:0000259" key="4">
    <source>
        <dbReference type="Pfam" id="PF07679"/>
    </source>
</evidence>
<evidence type="ECO:0000313" key="5">
    <source>
        <dbReference type="EMBL" id="PIO35578.1"/>
    </source>
</evidence>
<gene>
    <name evidence="5" type="ORF">AB205_0087670</name>
</gene>
<dbReference type="AlphaFoldDB" id="A0A2G9S5X4"/>
<dbReference type="FunFam" id="2.60.40.10:FF:000557">
    <property type="entry name" value="Myosin binding protein Ha"/>
    <property type="match status" value="1"/>
</dbReference>
<name>A0A2G9S5X4_AQUCT</name>
<keyword evidence="3" id="KW-0514">Muscle protein</keyword>
<keyword evidence="6" id="KW-1185">Reference proteome</keyword>
<dbReference type="SUPFAM" id="SSF48726">
    <property type="entry name" value="Immunoglobulin"/>
    <property type="match status" value="1"/>
</dbReference>
<proteinExistence type="predicted"/>
<dbReference type="GO" id="GO:0032982">
    <property type="term" value="C:myosin filament"/>
    <property type="evidence" value="ECO:0007669"/>
    <property type="project" value="UniProtKB-KW"/>
</dbReference>
<dbReference type="Pfam" id="PF07679">
    <property type="entry name" value="I-set"/>
    <property type="match status" value="1"/>
</dbReference>
<dbReference type="CDD" id="cd00096">
    <property type="entry name" value="Ig"/>
    <property type="match status" value="1"/>
</dbReference>
<reference evidence="6" key="1">
    <citation type="journal article" date="2017" name="Nat. Commun.">
        <title>The North American bullfrog draft genome provides insight into hormonal regulation of long noncoding RNA.</title>
        <authorList>
            <person name="Hammond S.A."/>
            <person name="Warren R.L."/>
            <person name="Vandervalk B.P."/>
            <person name="Kucuk E."/>
            <person name="Khan H."/>
            <person name="Gibb E.A."/>
            <person name="Pandoh P."/>
            <person name="Kirk H."/>
            <person name="Zhao Y."/>
            <person name="Jones M."/>
            <person name="Mungall A.J."/>
            <person name="Coope R."/>
            <person name="Pleasance S."/>
            <person name="Moore R.A."/>
            <person name="Holt R.A."/>
            <person name="Round J.M."/>
            <person name="Ohora S."/>
            <person name="Walle B.V."/>
            <person name="Veldhoen N."/>
            <person name="Helbing C.C."/>
            <person name="Birol I."/>
        </authorList>
    </citation>
    <scope>NUCLEOTIDE SEQUENCE [LARGE SCALE GENOMIC DNA]</scope>
</reference>
<dbReference type="Gene3D" id="2.60.40.10">
    <property type="entry name" value="Immunoglobulins"/>
    <property type="match status" value="1"/>
</dbReference>
<accession>A0A2G9S5X4</accession>
<evidence type="ECO:0000256" key="1">
    <source>
        <dbReference type="ARBA" id="ARBA00022433"/>
    </source>
</evidence>
<evidence type="ECO:0000313" key="6">
    <source>
        <dbReference type="Proteomes" id="UP000228934"/>
    </source>
</evidence>
<dbReference type="InterPro" id="IPR013783">
    <property type="entry name" value="Ig-like_fold"/>
</dbReference>
<keyword evidence="1" id="KW-0787">Thick filament</keyword>
<dbReference type="EMBL" id="KV926964">
    <property type="protein sequence ID" value="PIO35578.1"/>
    <property type="molecule type" value="Genomic_DNA"/>
</dbReference>
<dbReference type="Proteomes" id="UP000228934">
    <property type="component" value="Unassembled WGS sequence"/>
</dbReference>
<dbReference type="InterPro" id="IPR036179">
    <property type="entry name" value="Ig-like_dom_sf"/>
</dbReference>
<dbReference type="OrthoDB" id="6159398at2759"/>
<evidence type="ECO:0000256" key="3">
    <source>
        <dbReference type="ARBA" id="ARBA00023179"/>
    </source>
</evidence>
<dbReference type="InterPro" id="IPR013098">
    <property type="entry name" value="Ig_I-set"/>
</dbReference>
<feature type="domain" description="Immunoglobulin I-set" evidence="4">
    <location>
        <begin position="2"/>
        <end position="56"/>
    </location>
</feature>
<organism evidence="5 6">
    <name type="scientific">Aquarana catesbeiana</name>
    <name type="common">American bullfrog</name>
    <name type="synonym">Rana catesbeiana</name>
    <dbReference type="NCBI Taxonomy" id="8400"/>
    <lineage>
        <taxon>Eukaryota</taxon>
        <taxon>Metazoa</taxon>
        <taxon>Chordata</taxon>
        <taxon>Craniata</taxon>
        <taxon>Vertebrata</taxon>
        <taxon>Euteleostomi</taxon>
        <taxon>Amphibia</taxon>
        <taxon>Batrachia</taxon>
        <taxon>Anura</taxon>
        <taxon>Neobatrachia</taxon>
        <taxon>Ranoidea</taxon>
        <taxon>Ranidae</taxon>
        <taxon>Aquarana</taxon>
    </lineage>
</organism>
<evidence type="ECO:0000256" key="2">
    <source>
        <dbReference type="ARBA" id="ARBA00022889"/>
    </source>
</evidence>
<keyword evidence="2" id="KW-0130">Cell adhesion</keyword>
<dbReference type="GO" id="GO:0007155">
    <property type="term" value="P:cell adhesion"/>
    <property type="evidence" value="ECO:0007669"/>
    <property type="project" value="UniProtKB-KW"/>
</dbReference>
<sequence>MKNKMVIENDPRYRMFSNQSVCTLEIRKPSPYDGGTYTCRAVNDLGEAEVDCKFEVKGGITFFRLLMQGVPLSVIDSYLRERNASKQERA</sequence>